<dbReference type="AlphaFoldDB" id="A0A4Y7TTS0"/>
<keyword evidence="4" id="KW-1185">Reference proteome</keyword>
<feature type="coiled-coil region" evidence="1">
    <location>
        <begin position="291"/>
        <end position="325"/>
    </location>
</feature>
<organism evidence="3 4">
    <name type="scientific">Coprinellus micaceus</name>
    <name type="common">Glistening ink-cap mushroom</name>
    <name type="synonym">Coprinus micaceus</name>
    <dbReference type="NCBI Taxonomy" id="71717"/>
    <lineage>
        <taxon>Eukaryota</taxon>
        <taxon>Fungi</taxon>
        <taxon>Dikarya</taxon>
        <taxon>Basidiomycota</taxon>
        <taxon>Agaricomycotina</taxon>
        <taxon>Agaricomycetes</taxon>
        <taxon>Agaricomycetidae</taxon>
        <taxon>Agaricales</taxon>
        <taxon>Agaricineae</taxon>
        <taxon>Psathyrellaceae</taxon>
        <taxon>Coprinellus</taxon>
    </lineage>
</organism>
<feature type="coiled-coil region" evidence="1">
    <location>
        <begin position="225"/>
        <end position="259"/>
    </location>
</feature>
<protein>
    <recommendedName>
        <fullName evidence="5">Hyaluronan-mediated motility receptor C-terminal domain-containing protein</fullName>
    </recommendedName>
</protein>
<sequence length="674" mass="76763">MFAKGSRFNKPPEPVVDAYKRGAFLEQADRFKDPEPQSPPRTNDMNRTKSTRPPTHKPGAPSIDRYTLLQRKVDDLEHVHEEGKKAHMADVERLKAELAKYQKYHMDNTEVIEKQKRRTVLLEARIKDLNKGKASEETELNEARLRLRSLESERNRLQVNTAEVQDLKNVLQSLDSKRREELRERDRRIVELEKSLAEEKKWRESLLAQHLQLKKTSDVEIKQATRKLQLLADQKSAEAAKLQQEFARIKESSASKEEEVVLQLEQHQALLSQVASEFGRLAAQSVRKSQYEDLQNKHHVLQVQNAKLERRLASSEAQVAELIHLIRQIQSDNLLISQQLEDAMQEISLARHLVSSDESSSLFAELGDISAIKDSIYRDQLISSKLDHRTAQLISNFYQHRSAELATPIAEQHASHVSEVLASHEAIAARLDSVSTDYAKTQEQLGRAGADKACVERDLRNLTMRVEEKESLLAGIESKHKQALKKERDTIQRLTSTIQKNRIAEDALRDEINKLTEDLQSLEYYSAAYANLTKQINLLVSLNKIAEEEATQLSQCNAAILGHHNPAQRIMYVDRIRRELAEAKATIAELQLEKESAEQQGEQFKQELQMYTSVMVPVGSKPRTNMTRLARVPLASVTESLNKSSAPMRRPASRAGKEAEVYSSPDDLTVDELM</sequence>
<dbReference type="STRING" id="71717.A0A4Y7TTS0"/>
<feature type="coiled-coil region" evidence="1">
    <location>
        <begin position="452"/>
        <end position="549"/>
    </location>
</feature>
<dbReference type="OrthoDB" id="419631at2759"/>
<evidence type="ECO:0000256" key="2">
    <source>
        <dbReference type="SAM" id="MobiDB-lite"/>
    </source>
</evidence>
<evidence type="ECO:0008006" key="5">
    <source>
        <dbReference type="Google" id="ProtNLM"/>
    </source>
</evidence>
<keyword evidence="1" id="KW-0175">Coiled coil</keyword>
<dbReference type="EMBL" id="QPFP01000004">
    <property type="protein sequence ID" value="TEB37563.1"/>
    <property type="molecule type" value="Genomic_DNA"/>
</dbReference>
<accession>A0A4Y7TTS0</accession>
<reference evidence="3 4" key="1">
    <citation type="journal article" date="2019" name="Nat. Ecol. Evol.">
        <title>Megaphylogeny resolves global patterns of mushroom evolution.</title>
        <authorList>
            <person name="Varga T."/>
            <person name="Krizsan K."/>
            <person name="Foldi C."/>
            <person name="Dima B."/>
            <person name="Sanchez-Garcia M."/>
            <person name="Sanchez-Ramirez S."/>
            <person name="Szollosi G.J."/>
            <person name="Szarkandi J.G."/>
            <person name="Papp V."/>
            <person name="Albert L."/>
            <person name="Andreopoulos W."/>
            <person name="Angelini C."/>
            <person name="Antonin V."/>
            <person name="Barry K.W."/>
            <person name="Bougher N.L."/>
            <person name="Buchanan P."/>
            <person name="Buyck B."/>
            <person name="Bense V."/>
            <person name="Catcheside P."/>
            <person name="Chovatia M."/>
            <person name="Cooper J."/>
            <person name="Damon W."/>
            <person name="Desjardin D."/>
            <person name="Finy P."/>
            <person name="Geml J."/>
            <person name="Haridas S."/>
            <person name="Hughes K."/>
            <person name="Justo A."/>
            <person name="Karasinski D."/>
            <person name="Kautmanova I."/>
            <person name="Kiss B."/>
            <person name="Kocsube S."/>
            <person name="Kotiranta H."/>
            <person name="LaButti K.M."/>
            <person name="Lechner B.E."/>
            <person name="Liimatainen K."/>
            <person name="Lipzen A."/>
            <person name="Lukacs Z."/>
            <person name="Mihaltcheva S."/>
            <person name="Morgado L.N."/>
            <person name="Niskanen T."/>
            <person name="Noordeloos M.E."/>
            <person name="Ohm R.A."/>
            <person name="Ortiz-Santana B."/>
            <person name="Ovrebo C."/>
            <person name="Racz N."/>
            <person name="Riley R."/>
            <person name="Savchenko A."/>
            <person name="Shiryaev A."/>
            <person name="Soop K."/>
            <person name="Spirin V."/>
            <person name="Szebenyi C."/>
            <person name="Tomsovsky M."/>
            <person name="Tulloss R.E."/>
            <person name="Uehling J."/>
            <person name="Grigoriev I.V."/>
            <person name="Vagvolgyi C."/>
            <person name="Papp T."/>
            <person name="Martin F.M."/>
            <person name="Miettinen O."/>
            <person name="Hibbett D.S."/>
            <person name="Nagy L.G."/>
        </authorList>
    </citation>
    <scope>NUCLEOTIDE SEQUENCE [LARGE SCALE GENOMIC DNA]</scope>
    <source>
        <strain evidence="3 4">FP101781</strain>
    </source>
</reference>
<comment type="caution">
    <text evidence="3">The sequence shown here is derived from an EMBL/GenBank/DDBJ whole genome shotgun (WGS) entry which is preliminary data.</text>
</comment>
<evidence type="ECO:0000313" key="3">
    <source>
        <dbReference type="EMBL" id="TEB37563.1"/>
    </source>
</evidence>
<evidence type="ECO:0000313" key="4">
    <source>
        <dbReference type="Proteomes" id="UP000298030"/>
    </source>
</evidence>
<feature type="region of interest" description="Disordered" evidence="2">
    <location>
        <begin position="636"/>
        <end position="674"/>
    </location>
</feature>
<feature type="region of interest" description="Disordered" evidence="2">
    <location>
        <begin position="1"/>
        <end position="65"/>
    </location>
</feature>
<feature type="coiled-coil region" evidence="1">
    <location>
        <begin position="573"/>
        <end position="607"/>
    </location>
</feature>
<dbReference type="Proteomes" id="UP000298030">
    <property type="component" value="Unassembled WGS sequence"/>
</dbReference>
<evidence type="ECO:0000256" key="1">
    <source>
        <dbReference type="SAM" id="Coils"/>
    </source>
</evidence>
<feature type="coiled-coil region" evidence="1">
    <location>
        <begin position="84"/>
        <end position="184"/>
    </location>
</feature>
<name>A0A4Y7TTS0_COPMI</name>
<proteinExistence type="predicted"/>
<gene>
    <name evidence="3" type="ORF">FA13DRAFT_1761836</name>
</gene>